<evidence type="ECO:0000313" key="5">
    <source>
        <dbReference type="EMBL" id="AMM31543.1"/>
    </source>
</evidence>
<dbReference type="KEGG" id="satk:SA2016_0855"/>
<dbReference type="InterPro" id="IPR027417">
    <property type="entry name" value="P-loop_NTPase"/>
</dbReference>
<dbReference type="EMBL" id="CP014518">
    <property type="protein sequence ID" value="AMM31543.1"/>
    <property type="molecule type" value="Genomic_DNA"/>
</dbReference>
<accession>A0A126ZWS0</accession>
<dbReference type="InterPro" id="IPR011990">
    <property type="entry name" value="TPR-like_helical_dom_sf"/>
</dbReference>
<dbReference type="AlphaFoldDB" id="A0A126ZWS0"/>
<dbReference type="STRING" id="37927.SA2016_0855"/>
<dbReference type="InterPro" id="IPR051677">
    <property type="entry name" value="AfsR-DnrI-RedD_regulator"/>
</dbReference>
<keyword evidence="2" id="KW-0804">Transcription</keyword>
<dbReference type="Pfam" id="PF03704">
    <property type="entry name" value="BTAD"/>
    <property type="match status" value="1"/>
</dbReference>
<dbReference type="PANTHER" id="PTHR35807">
    <property type="entry name" value="TRANSCRIPTIONAL REGULATOR REDD-RELATED"/>
    <property type="match status" value="1"/>
</dbReference>
<feature type="domain" description="NB-ARC" evidence="3">
    <location>
        <begin position="314"/>
        <end position="406"/>
    </location>
</feature>
<evidence type="ECO:0000259" key="3">
    <source>
        <dbReference type="Pfam" id="PF00931"/>
    </source>
</evidence>
<sequence length="924" mass="104457">MMEPETASDVVLSLGALERGDMEILRLLGPVVIDLGNGKQVRYRGALEAQILAVLAREPQRTLVTADVLIEVLIEESGKHRDPRKARQSLHTGVHRINQKAPGVIGSVGSSYQLRINSDYEVVKANRHAAASLLENENPLKALEVIDKTLELWRGSPLGGVPFKAPVLREMVEQIDRLQDEFRELRVQAFLKARTRLTEALDDIDILLGSDPFQDRFHEWRFYAMLNHRGKQPALEVLARSLDQYREDGMELDFLEDLRDRFDREDVAPASLVATAPEEHPAGSRRHCLNNLPGATYSEFISTAELDRLKSAIKQQRPIVAVIAIGGRGKRTLVHYFCREIIKTRDHFDVVLWISAKEGRPTTLMSVLDQLAITAEQTHLARGEEEGKLHEAREFLQSQRVLVVIEGYDNVKDPSLDRWLTELPHPSKALITTIASQDSLVGYWVEVDLQAPSPELRVPFFKQLLDARPVAGLTPESKVLEELWNDWAGNYKILEWIIGQLPGIGLQELRSQLDGVAGSSVDVVLTKILRTSWDELTDDSRRVLLALACYPHGTARSTLERVAGAPADFPQLLRHLHDVRFVKSDGGLDDPKFIADPLVARKVRELARREDEEAPVYDRWLAECCEAAEEVGFCPEDVSRLQKFDVPGVRENLECAIEWAFEHGRHRSVTCLGRGMRYYYYVRGLWSPKTDVNQLRAAAARELGDVQEEFDALVYMLNIAAKQGNLKRVDTLLTETDAILSRDASGVSAASLASYRHAKALHLSGHSKFREAEELWRENIEVPSVMSEADFNANLRWFGECLIRRGGEHRAEGRALLIRARDHAEEHHFPRALMLINLWLAGLDLEGAPTPEVVEETLRSLLSLRPDLELLKDLKYEADHHRLLARCYQFQNSADDAVEHFEKANSLYERLGMSPEQDAPREMP</sequence>
<dbReference type="InterPro" id="IPR002182">
    <property type="entry name" value="NB-ARC"/>
</dbReference>
<dbReference type="PATRIC" id="fig|37927.3.peg.878"/>
<evidence type="ECO:0008006" key="7">
    <source>
        <dbReference type="Google" id="ProtNLM"/>
    </source>
</evidence>
<dbReference type="SUPFAM" id="SSF48452">
    <property type="entry name" value="TPR-like"/>
    <property type="match status" value="1"/>
</dbReference>
<proteinExistence type="predicted"/>
<dbReference type="InterPro" id="IPR005158">
    <property type="entry name" value="BTAD"/>
</dbReference>
<evidence type="ECO:0000313" key="6">
    <source>
        <dbReference type="Proteomes" id="UP000070134"/>
    </source>
</evidence>
<dbReference type="InterPro" id="IPR036388">
    <property type="entry name" value="WH-like_DNA-bd_sf"/>
</dbReference>
<dbReference type="Pfam" id="PF00931">
    <property type="entry name" value="NB-ARC"/>
    <property type="match status" value="1"/>
</dbReference>
<organism evidence="5 6">
    <name type="scientific">Sinomonas atrocyanea</name>
    <dbReference type="NCBI Taxonomy" id="37927"/>
    <lineage>
        <taxon>Bacteria</taxon>
        <taxon>Bacillati</taxon>
        <taxon>Actinomycetota</taxon>
        <taxon>Actinomycetes</taxon>
        <taxon>Micrococcales</taxon>
        <taxon>Micrococcaceae</taxon>
        <taxon>Sinomonas</taxon>
    </lineage>
</organism>
<dbReference type="GO" id="GO:0043531">
    <property type="term" value="F:ADP binding"/>
    <property type="evidence" value="ECO:0007669"/>
    <property type="project" value="InterPro"/>
</dbReference>
<keyword evidence="6" id="KW-1185">Reference proteome</keyword>
<feature type="domain" description="Bacterial transcriptional activator" evidence="4">
    <location>
        <begin position="119"/>
        <end position="244"/>
    </location>
</feature>
<dbReference type="Gene3D" id="1.25.40.10">
    <property type="entry name" value="Tetratricopeptide repeat domain"/>
    <property type="match status" value="2"/>
</dbReference>
<dbReference type="OrthoDB" id="3691954at2"/>
<evidence type="ECO:0000256" key="2">
    <source>
        <dbReference type="ARBA" id="ARBA00023163"/>
    </source>
</evidence>
<dbReference type="GO" id="GO:0003677">
    <property type="term" value="F:DNA binding"/>
    <property type="evidence" value="ECO:0007669"/>
    <property type="project" value="TreeGrafter"/>
</dbReference>
<reference evidence="5 6" key="1">
    <citation type="submission" date="2016-02" db="EMBL/GenBank/DDBJ databases">
        <title>Complete genome of Sinomonas atrocyanea KCTC 3377.</title>
        <authorList>
            <person name="Kim K.M."/>
        </authorList>
    </citation>
    <scope>NUCLEOTIDE SEQUENCE [LARGE SCALE GENOMIC DNA]</scope>
    <source>
        <strain evidence="5 6">KCTC 3377</strain>
    </source>
</reference>
<dbReference type="GO" id="GO:0006355">
    <property type="term" value="P:regulation of DNA-templated transcription"/>
    <property type="evidence" value="ECO:0007669"/>
    <property type="project" value="TreeGrafter"/>
</dbReference>
<keyword evidence="1" id="KW-0805">Transcription regulation</keyword>
<gene>
    <name evidence="5" type="ORF">SA2016_0855</name>
</gene>
<name>A0A126ZWS0_9MICC</name>
<evidence type="ECO:0000256" key="1">
    <source>
        <dbReference type="ARBA" id="ARBA00023015"/>
    </source>
</evidence>
<dbReference type="RefSeq" id="WP_084249299.1">
    <property type="nucleotide sequence ID" value="NZ_BJMO01000067.1"/>
</dbReference>
<dbReference type="SUPFAM" id="SSF52540">
    <property type="entry name" value="P-loop containing nucleoside triphosphate hydrolases"/>
    <property type="match status" value="1"/>
</dbReference>
<dbReference type="PANTHER" id="PTHR35807:SF1">
    <property type="entry name" value="TRANSCRIPTIONAL REGULATOR REDD"/>
    <property type="match status" value="1"/>
</dbReference>
<dbReference type="Gene3D" id="1.10.10.10">
    <property type="entry name" value="Winged helix-like DNA-binding domain superfamily/Winged helix DNA-binding domain"/>
    <property type="match status" value="1"/>
</dbReference>
<protein>
    <recommendedName>
        <fullName evidence="7">Bacterial transcriptional activator domain-containing protein</fullName>
    </recommendedName>
</protein>
<dbReference type="Proteomes" id="UP000070134">
    <property type="component" value="Chromosome"/>
</dbReference>
<evidence type="ECO:0000259" key="4">
    <source>
        <dbReference type="Pfam" id="PF03704"/>
    </source>
</evidence>
<dbReference type="Gene3D" id="3.40.50.300">
    <property type="entry name" value="P-loop containing nucleotide triphosphate hydrolases"/>
    <property type="match status" value="1"/>
</dbReference>